<keyword evidence="1" id="KW-0732">Signal</keyword>
<dbReference type="InterPro" id="IPR012338">
    <property type="entry name" value="Beta-lactam/transpept-like"/>
</dbReference>
<dbReference type="EMBL" id="BKAG01000043">
    <property type="protein sequence ID" value="GEP45147.1"/>
    <property type="molecule type" value="Genomic_DNA"/>
</dbReference>
<evidence type="ECO:0000259" key="2">
    <source>
        <dbReference type="Pfam" id="PF00768"/>
    </source>
</evidence>
<dbReference type="Proteomes" id="UP000321577">
    <property type="component" value="Unassembled WGS sequence"/>
</dbReference>
<feature type="domain" description="Peptidase S11 D-alanyl-D-alanine carboxypeptidase A N-terminal" evidence="2">
    <location>
        <begin position="28"/>
        <end position="256"/>
    </location>
</feature>
<dbReference type="InterPro" id="IPR001967">
    <property type="entry name" value="Peptidase_S11_N"/>
</dbReference>
<feature type="chain" id="PRO_5021802279" description="Peptidase S11 D-alanyl-D-alanine carboxypeptidase A N-terminal domain-containing protein" evidence="1">
    <location>
        <begin position="31"/>
        <end position="321"/>
    </location>
</feature>
<dbReference type="Gene3D" id="3.40.710.10">
    <property type="entry name" value="DD-peptidase/beta-lactamase superfamily"/>
    <property type="match status" value="1"/>
</dbReference>
<organism evidence="3 4">
    <name type="scientific">Brevifollis gellanilyticus</name>
    <dbReference type="NCBI Taxonomy" id="748831"/>
    <lineage>
        <taxon>Bacteria</taxon>
        <taxon>Pseudomonadati</taxon>
        <taxon>Verrucomicrobiota</taxon>
        <taxon>Verrucomicrobiia</taxon>
        <taxon>Verrucomicrobiales</taxon>
        <taxon>Verrucomicrobiaceae</taxon>
    </lineage>
</organism>
<accession>A0A512MEJ0</accession>
<evidence type="ECO:0000313" key="4">
    <source>
        <dbReference type="Proteomes" id="UP000321577"/>
    </source>
</evidence>
<evidence type="ECO:0000256" key="1">
    <source>
        <dbReference type="SAM" id="SignalP"/>
    </source>
</evidence>
<gene>
    <name evidence="3" type="ORF">BGE01nite_44380</name>
</gene>
<dbReference type="OrthoDB" id="198892at2"/>
<protein>
    <recommendedName>
        <fullName evidence="2">Peptidase S11 D-alanyl-D-alanine carboxypeptidase A N-terminal domain-containing protein</fullName>
    </recommendedName>
</protein>
<dbReference type="GO" id="GO:0009002">
    <property type="term" value="F:serine-type D-Ala-D-Ala carboxypeptidase activity"/>
    <property type="evidence" value="ECO:0007669"/>
    <property type="project" value="InterPro"/>
</dbReference>
<reference evidence="3 4" key="1">
    <citation type="submission" date="2019-07" db="EMBL/GenBank/DDBJ databases">
        <title>Whole genome shotgun sequence of Brevifollis gellanilyticus NBRC 108608.</title>
        <authorList>
            <person name="Hosoyama A."/>
            <person name="Uohara A."/>
            <person name="Ohji S."/>
            <person name="Ichikawa N."/>
        </authorList>
    </citation>
    <scope>NUCLEOTIDE SEQUENCE [LARGE SCALE GENOMIC DNA]</scope>
    <source>
        <strain evidence="3 4">NBRC 108608</strain>
    </source>
</reference>
<feature type="signal peptide" evidence="1">
    <location>
        <begin position="1"/>
        <end position="30"/>
    </location>
</feature>
<proteinExistence type="predicted"/>
<dbReference type="GO" id="GO:0006508">
    <property type="term" value="P:proteolysis"/>
    <property type="evidence" value="ECO:0007669"/>
    <property type="project" value="InterPro"/>
</dbReference>
<keyword evidence="4" id="KW-1185">Reference proteome</keyword>
<sequence length="321" mass="34463">MHRRIRLRFSLLAAIFAGLLLSTFTSQALAQASVIVVDTFNRKVHVAGNANARRAVGGMAKIATAMVALDWSVASKVGVNVLAPVPAYAPQIAGINQLGLQPGDKLTIRDLIYATMMGSDDIAAITLADFVGRDHLYRLGRQGDPQVEFVRQMNQLAYREGATGTRFQNPHGYENTRTIGVSTAADIARLTLYAVSRPAMSFYTNQSSRNITIYRAGGQLSVPVNNTNSLLGNAGVDGVKASSTPRSGGCAAVSAERPASVFKQANGSSLIYRHRLVVVVLGSADPFAETQSLLGQGWNAYNRWVAAGRPIQDEKQLLNNF</sequence>
<dbReference type="AlphaFoldDB" id="A0A512MEJ0"/>
<dbReference type="RefSeq" id="WP_146853765.1">
    <property type="nucleotide sequence ID" value="NZ_BKAG01000043.1"/>
</dbReference>
<comment type="caution">
    <text evidence="3">The sequence shown here is derived from an EMBL/GenBank/DDBJ whole genome shotgun (WGS) entry which is preliminary data.</text>
</comment>
<evidence type="ECO:0000313" key="3">
    <source>
        <dbReference type="EMBL" id="GEP45147.1"/>
    </source>
</evidence>
<dbReference type="SUPFAM" id="SSF56601">
    <property type="entry name" value="beta-lactamase/transpeptidase-like"/>
    <property type="match status" value="1"/>
</dbReference>
<name>A0A512MEJ0_9BACT</name>
<dbReference type="Pfam" id="PF00768">
    <property type="entry name" value="Peptidase_S11"/>
    <property type="match status" value="1"/>
</dbReference>